<dbReference type="EMBL" id="JAHYIQ010000001">
    <property type="protein sequence ID" value="KAK1137739.1"/>
    <property type="molecule type" value="Genomic_DNA"/>
</dbReference>
<accession>A0AA40GHU1</accession>
<dbReference type="AlphaFoldDB" id="A0AA40GHU1"/>
<dbReference type="EMBL" id="JAHYIQ010000033">
    <property type="protein sequence ID" value="KAK1120146.1"/>
    <property type="molecule type" value="Genomic_DNA"/>
</dbReference>
<protein>
    <submittedName>
        <fullName evidence="2">Uncharacterized protein</fullName>
    </submittedName>
</protein>
<name>A0AA40GHU1_9HYME</name>
<keyword evidence="3" id="KW-1185">Reference proteome</keyword>
<sequence>MTHPRTFENAGIWRKQAKRGSCDRHLAKRPIDETIGLSRLAYPVLPTACWLIVCAYGAKSKQVPPGLLALVCSVRPNRKYEEGFQNISLPSMMIWMRWQFHYLSHCLHNFLGTCHTPYVSYAL</sequence>
<evidence type="ECO:0000313" key="2">
    <source>
        <dbReference type="EMBL" id="KAK1137739.1"/>
    </source>
</evidence>
<organism evidence="2 3">
    <name type="scientific">Melipona bicolor</name>
    <dbReference type="NCBI Taxonomy" id="60889"/>
    <lineage>
        <taxon>Eukaryota</taxon>
        <taxon>Metazoa</taxon>
        <taxon>Ecdysozoa</taxon>
        <taxon>Arthropoda</taxon>
        <taxon>Hexapoda</taxon>
        <taxon>Insecta</taxon>
        <taxon>Pterygota</taxon>
        <taxon>Neoptera</taxon>
        <taxon>Endopterygota</taxon>
        <taxon>Hymenoptera</taxon>
        <taxon>Apocrita</taxon>
        <taxon>Aculeata</taxon>
        <taxon>Apoidea</taxon>
        <taxon>Anthophila</taxon>
        <taxon>Apidae</taxon>
        <taxon>Melipona</taxon>
    </lineage>
</organism>
<evidence type="ECO:0000313" key="1">
    <source>
        <dbReference type="EMBL" id="KAK1120146.1"/>
    </source>
</evidence>
<dbReference type="Proteomes" id="UP001177670">
    <property type="component" value="Unassembled WGS sequence"/>
</dbReference>
<comment type="caution">
    <text evidence="2">The sequence shown here is derived from an EMBL/GenBank/DDBJ whole genome shotgun (WGS) entry which is preliminary data.</text>
</comment>
<proteinExistence type="predicted"/>
<gene>
    <name evidence="2" type="ORF">K0M31_002233</name>
    <name evidence="1" type="ORF">K0M31_012869</name>
</gene>
<reference evidence="2" key="1">
    <citation type="submission" date="2021-10" db="EMBL/GenBank/DDBJ databases">
        <title>Melipona bicolor Genome sequencing and assembly.</title>
        <authorList>
            <person name="Araujo N.S."/>
            <person name="Arias M.C."/>
        </authorList>
    </citation>
    <scope>NUCLEOTIDE SEQUENCE</scope>
    <source>
        <strain evidence="2">USP_2M_L1-L4_2017</strain>
        <tissue evidence="2">Whole body</tissue>
    </source>
</reference>
<evidence type="ECO:0000313" key="3">
    <source>
        <dbReference type="Proteomes" id="UP001177670"/>
    </source>
</evidence>